<gene>
    <name evidence="14" type="ORF">T459_25837</name>
</gene>
<dbReference type="InterPro" id="IPR002182">
    <property type="entry name" value="NB-ARC"/>
</dbReference>
<dbReference type="GO" id="GO:0006952">
    <property type="term" value="P:defense response"/>
    <property type="evidence" value="ECO:0007669"/>
    <property type="project" value="UniProtKB-KW"/>
</dbReference>
<evidence type="ECO:0000256" key="2">
    <source>
        <dbReference type="ARBA" id="ARBA00004496"/>
    </source>
</evidence>
<name>A0A2G2YLU8_CAPAN</name>
<dbReference type="InterPro" id="IPR042197">
    <property type="entry name" value="Apaf_helical"/>
</dbReference>
<evidence type="ECO:0000256" key="7">
    <source>
        <dbReference type="ARBA" id="ARBA00022741"/>
    </source>
</evidence>
<dbReference type="OMA" id="NAWEHIN"/>
<evidence type="ECO:0000256" key="9">
    <source>
        <dbReference type="ARBA" id="ARBA00022840"/>
    </source>
</evidence>
<dbReference type="InterPro" id="IPR044974">
    <property type="entry name" value="Disease_R_plants"/>
</dbReference>
<accession>A0A2G2YLU8</accession>
<evidence type="ECO:0000256" key="10">
    <source>
        <dbReference type="ARBA" id="ARBA00023054"/>
    </source>
</evidence>
<keyword evidence="5" id="KW-0433">Leucine-rich repeat</keyword>
<dbReference type="InterPro" id="IPR036388">
    <property type="entry name" value="WH-like_DNA-bd_sf"/>
</dbReference>
<keyword evidence="10" id="KW-0175">Coiled coil</keyword>
<keyword evidence="4" id="KW-0963">Cytoplasm</keyword>
<reference evidence="14 15" key="2">
    <citation type="journal article" date="2017" name="Genome Biol.">
        <title>New reference genome sequences of hot pepper reveal the massive evolution of plant disease-resistance genes by retroduplication.</title>
        <authorList>
            <person name="Kim S."/>
            <person name="Park J."/>
            <person name="Yeom S.I."/>
            <person name="Kim Y.M."/>
            <person name="Seo E."/>
            <person name="Kim K.T."/>
            <person name="Kim M.S."/>
            <person name="Lee J.M."/>
            <person name="Cheong K."/>
            <person name="Shin H.S."/>
            <person name="Kim S.B."/>
            <person name="Han K."/>
            <person name="Lee J."/>
            <person name="Park M."/>
            <person name="Lee H.A."/>
            <person name="Lee H.Y."/>
            <person name="Lee Y."/>
            <person name="Oh S."/>
            <person name="Lee J.H."/>
            <person name="Choi E."/>
            <person name="Choi E."/>
            <person name="Lee S.E."/>
            <person name="Jeon J."/>
            <person name="Kim H."/>
            <person name="Choi G."/>
            <person name="Song H."/>
            <person name="Lee J."/>
            <person name="Lee S.C."/>
            <person name="Kwon J.K."/>
            <person name="Lee H.Y."/>
            <person name="Koo N."/>
            <person name="Hong Y."/>
            <person name="Kim R.W."/>
            <person name="Kang W.H."/>
            <person name="Huh J.H."/>
            <person name="Kang B.C."/>
            <person name="Yang T.J."/>
            <person name="Lee Y.H."/>
            <person name="Bennetzen J.L."/>
            <person name="Choi D."/>
        </authorList>
    </citation>
    <scope>NUCLEOTIDE SEQUENCE [LARGE SCALE GENOMIC DNA]</scope>
    <source>
        <strain evidence="15">cv. CM334</strain>
    </source>
</reference>
<dbReference type="InterPro" id="IPR027417">
    <property type="entry name" value="P-loop_NTPase"/>
</dbReference>
<evidence type="ECO:0000256" key="6">
    <source>
        <dbReference type="ARBA" id="ARBA00022737"/>
    </source>
</evidence>
<dbReference type="FunFam" id="1.10.10.10:FF:000322">
    <property type="entry name" value="Probable disease resistance protein At1g63360"/>
    <property type="match status" value="1"/>
</dbReference>
<keyword evidence="6" id="KW-0677">Repeat</keyword>
<dbReference type="Pfam" id="PF23559">
    <property type="entry name" value="WHD_DRP"/>
    <property type="match status" value="1"/>
</dbReference>
<evidence type="ECO:0000259" key="13">
    <source>
        <dbReference type="Pfam" id="PF23559"/>
    </source>
</evidence>
<keyword evidence="15" id="KW-1185">Reference proteome</keyword>
<reference evidence="14 15" key="1">
    <citation type="journal article" date="2014" name="Nat. Genet.">
        <title>Genome sequence of the hot pepper provides insights into the evolution of pungency in Capsicum species.</title>
        <authorList>
            <person name="Kim S."/>
            <person name="Park M."/>
            <person name="Yeom S.I."/>
            <person name="Kim Y.M."/>
            <person name="Lee J.M."/>
            <person name="Lee H.A."/>
            <person name="Seo E."/>
            <person name="Choi J."/>
            <person name="Cheong K."/>
            <person name="Kim K.T."/>
            <person name="Jung K."/>
            <person name="Lee G.W."/>
            <person name="Oh S.K."/>
            <person name="Bae C."/>
            <person name="Kim S.B."/>
            <person name="Lee H.Y."/>
            <person name="Kim S.Y."/>
            <person name="Kim M.S."/>
            <person name="Kang B.C."/>
            <person name="Jo Y.D."/>
            <person name="Yang H.B."/>
            <person name="Jeong H.J."/>
            <person name="Kang W.H."/>
            <person name="Kwon J.K."/>
            <person name="Shin C."/>
            <person name="Lim J.Y."/>
            <person name="Park J.H."/>
            <person name="Huh J.H."/>
            <person name="Kim J.S."/>
            <person name="Kim B.D."/>
            <person name="Cohen O."/>
            <person name="Paran I."/>
            <person name="Suh M.C."/>
            <person name="Lee S.B."/>
            <person name="Kim Y.K."/>
            <person name="Shin Y."/>
            <person name="Noh S.J."/>
            <person name="Park J."/>
            <person name="Seo Y.S."/>
            <person name="Kwon S.Y."/>
            <person name="Kim H.A."/>
            <person name="Park J.M."/>
            <person name="Kim H.J."/>
            <person name="Choi S.B."/>
            <person name="Bosland P.W."/>
            <person name="Reeves G."/>
            <person name="Jo S.H."/>
            <person name="Lee B.W."/>
            <person name="Cho H.T."/>
            <person name="Choi H.S."/>
            <person name="Lee M.S."/>
            <person name="Yu Y."/>
            <person name="Do Choi Y."/>
            <person name="Park B.S."/>
            <person name="van Deynze A."/>
            <person name="Ashrafi H."/>
            <person name="Hill T."/>
            <person name="Kim W.T."/>
            <person name="Pai H.S."/>
            <person name="Ahn H.K."/>
            <person name="Yeam I."/>
            <person name="Giovannoni J.J."/>
            <person name="Rose J.K."/>
            <person name="Sorensen I."/>
            <person name="Lee S.J."/>
            <person name="Kim R.W."/>
            <person name="Choi I.Y."/>
            <person name="Choi B.S."/>
            <person name="Lim J.S."/>
            <person name="Lee Y.H."/>
            <person name="Choi D."/>
        </authorList>
    </citation>
    <scope>NUCLEOTIDE SEQUENCE [LARGE SCALE GENOMIC DNA]</scope>
    <source>
        <strain evidence="15">cv. CM334</strain>
    </source>
</reference>
<evidence type="ECO:0000256" key="8">
    <source>
        <dbReference type="ARBA" id="ARBA00022821"/>
    </source>
</evidence>
<evidence type="ECO:0000256" key="1">
    <source>
        <dbReference type="ARBA" id="ARBA00004170"/>
    </source>
</evidence>
<sequence>MGSEAELADMLQKSLKGKRYLIVLDDMWKSESWDDVRLCFPNENNGSGILLMTRNVEVACYAGTENLSLQMDFMDQDESWNLFKSAFANKALPSEFETMRKRIAEKCHGLPLTILVVAGLLKSKMTIEDWESVAKDVKSFVTNDPDEQCAHVLGLSFGHLTSDLKACLLYFGIFPEDTEIPVTNLMRLWMAEGFLNLEKDLEGEAEKCLQYLINKCLVLVTKKSLDETKIRSRKVHDLIYMTCA</sequence>
<dbReference type="GO" id="GO:0043531">
    <property type="term" value="F:ADP binding"/>
    <property type="evidence" value="ECO:0007669"/>
    <property type="project" value="InterPro"/>
</dbReference>
<dbReference type="Proteomes" id="UP000222542">
    <property type="component" value="Unassembled WGS sequence"/>
</dbReference>
<dbReference type="AlphaFoldDB" id="A0A2G2YLU8"/>
<evidence type="ECO:0000256" key="11">
    <source>
        <dbReference type="ARBA" id="ARBA00023136"/>
    </source>
</evidence>
<keyword evidence="8" id="KW-0611">Plant defense</keyword>
<evidence type="ECO:0000256" key="3">
    <source>
        <dbReference type="ARBA" id="ARBA00008894"/>
    </source>
</evidence>
<dbReference type="Pfam" id="PF00931">
    <property type="entry name" value="NB-ARC"/>
    <property type="match status" value="1"/>
</dbReference>
<dbReference type="Gene3D" id="1.10.8.430">
    <property type="entry name" value="Helical domain of apoptotic protease-activating factors"/>
    <property type="match status" value="1"/>
</dbReference>
<comment type="subcellular location">
    <subcellularLocation>
        <location evidence="2">Cytoplasm</location>
    </subcellularLocation>
    <subcellularLocation>
        <location evidence="1">Membrane</location>
        <topology evidence="1">Peripheral membrane protein</topology>
    </subcellularLocation>
</comment>
<feature type="domain" description="NB-ARC" evidence="12">
    <location>
        <begin position="3"/>
        <end position="87"/>
    </location>
</feature>
<dbReference type="SUPFAM" id="SSF52540">
    <property type="entry name" value="P-loop containing nucleoside triphosphate hydrolases"/>
    <property type="match status" value="1"/>
</dbReference>
<protein>
    <submittedName>
        <fullName evidence="14">Uncharacterized protein</fullName>
    </submittedName>
</protein>
<dbReference type="Gene3D" id="3.40.50.300">
    <property type="entry name" value="P-loop containing nucleotide triphosphate hydrolases"/>
    <property type="match status" value="1"/>
</dbReference>
<dbReference type="PANTHER" id="PTHR23155">
    <property type="entry name" value="DISEASE RESISTANCE PROTEIN RP"/>
    <property type="match status" value="1"/>
</dbReference>
<evidence type="ECO:0000313" key="15">
    <source>
        <dbReference type="Proteomes" id="UP000222542"/>
    </source>
</evidence>
<keyword evidence="7" id="KW-0547">Nucleotide-binding</keyword>
<evidence type="ECO:0000256" key="4">
    <source>
        <dbReference type="ARBA" id="ARBA00022490"/>
    </source>
</evidence>
<dbReference type="EMBL" id="AYRZ02000010">
    <property type="protein sequence ID" value="PHT70733.1"/>
    <property type="molecule type" value="Genomic_DNA"/>
</dbReference>
<dbReference type="Gene3D" id="1.10.10.10">
    <property type="entry name" value="Winged helix-like DNA-binding domain superfamily/Winged helix DNA-binding domain"/>
    <property type="match status" value="1"/>
</dbReference>
<evidence type="ECO:0000259" key="12">
    <source>
        <dbReference type="Pfam" id="PF00931"/>
    </source>
</evidence>
<dbReference type="InterPro" id="IPR058922">
    <property type="entry name" value="WHD_DRP"/>
</dbReference>
<evidence type="ECO:0000256" key="5">
    <source>
        <dbReference type="ARBA" id="ARBA00022614"/>
    </source>
</evidence>
<keyword evidence="9" id="KW-0067">ATP-binding</keyword>
<organism evidence="14 15">
    <name type="scientific">Capsicum annuum</name>
    <name type="common">Capsicum pepper</name>
    <dbReference type="NCBI Taxonomy" id="4072"/>
    <lineage>
        <taxon>Eukaryota</taxon>
        <taxon>Viridiplantae</taxon>
        <taxon>Streptophyta</taxon>
        <taxon>Embryophyta</taxon>
        <taxon>Tracheophyta</taxon>
        <taxon>Spermatophyta</taxon>
        <taxon>Magnoliopsida</taxon>
        <taxon>eudicotyledons</taxon>
        <taxon>Gunneridae</taxon>
        <taxon>Pentapetalae</taxon>
        <taxon>asterids</taxon>
        <taxon>lamiids</taxon>
        <taxon>Solanales</taxon>
        <taxon>Solanaceae</taxon>
        <taxon>Solanoideae</taxon>
        <taxon>Capsiceae</taxon>
        <taxon>Capsicum</taxon>
    </lineage>
</organism>
<evidence type="ECO:0000313" key="14">
    <source>
        <dbReference type="EMBL" id="PHT70733.1"/>
    </source>
</evidence>
<feature type="domain" description="Disease resistance protein winged helix" evidence="13">
    <location>
        <begin position="173"/>
        <end position="239"/>
    </location>
</feature>
<comment type="similarity">
    <text evidence="3">Belongs to the disease resistance NB-LRR family.</text>
</comment>
<keyword evidence="11" id="KW-0472">Membrane</keyword>
<dbReference type="PANTHER" id="PTHR23155:SF1152">
    <property type="entry name" value="AAA+ ATPASE DOMAIN-CONTAINING PROTEIN"/>
    <property type="match status" value="1"/>
</dbReference>
<dbReference type="Gramene" id="PHT70733">
    <property type="protein sequence ID" value="PHT70733"/>
    <property type="gene ID" value="T459_25837"/>
</dbReference>
<proteinExistence type="inferred from homology"/>
<dbReference type="GO" id="GO:0005737">
    <property type="term" value="C:cytoplasm"/>
    <property type="evidence" value="ECO:0007669"/>
    <property type="project" value="UniProtKB-SubCell"/>
</dbReference>
<comment type="caution">
    <text evidence="14">The sequence shown here is derived from an EMBL/GenBank/DDBJ whole genome shotgun (WGS) entry which is preliminary data.</text>
</comment>
<dbReference type="GO" id="GO:0016020">
    <property type="term" value="C:membrane"/>
    <property type="evidence" value="ECO:0007669"/>
    <property type="project" value="UniProtKB-SubCell"/>
</dbReference>
<dbReference type="GO" id="GO:0005524">
    <property type="term" value="F:ATP binding"/>
    <property type="evidence" value="ECO:0007669"/>
    <property type="project" value="UniProtKB-KW"/>
</dbReference>
<dbReference type="PRINTS" id="PR00364">
    <property type="entry name" value="DISEASERSIST"/>
</dbReference>